<comment type="caution">
    <text evidence="2">The sequence shown here is derived from an EMBL/GenBank/DDBJ whole genome shotgun (WGS) entry which is preliminary data.</text>
</comment>
<evidence type="ECO:0000313" key="3">
    <source>
        <dbReference type="Proteomes" id="UP000729402"/>
    </source>
</evidence>
<proteinExistence type="predicted"/>
<reference evidence="2" key="1">
    <citation type="journal article" date="2021" name="bioRxiv">
        <title>Whole Genome Assembly and Annotation of Northern Wild Rice, Zizania palustris L., Supports a Whole Genome Duplication in the Zizania Genus.</title>
        <authorList>
            <person name="Haas M."/>
            <person name="Kono T."/>
            <person name="Macchietto M."/>
            <person name="Millas R."/>
            <person name="McGilp L."/>
            <person name="Shao M."/>
            <person name="Duquette J."/>
            <person name="Hirsch C.N."/>
            <person name="Kimball J."/>
        </authorList>
    </citation>
    <scope>NUCLEOTIDE SEQUENCE</scope>
    <source>
        <tissue evidence="2">Fresh leaf tissue</tissue>
    </source>
</reference>
<gene>
    <name evidence="2" type="ORF">GUJ93_ZPchr0001g31594</name>
</gene>
<organism evidence="2 3">
    <name type="scientific">Zizania palustris</name>
    <name type="common">Northern wild rice</name>
    <dbReference type="NCBI Taxonomy" id="103762"/>
    <lineage>
        <taxon>Eukaryota</taxon>
        <taxon>Viridiplantae</taxon>
        <taxon>Streptophyta</taxon>
        <taxon>Embryophyta</taxon>
        <taxon>Tracheophyta</taxon>
        <taxon>Spermatophyta</taxon>
        <taxon>Magnoliopsida</taxon>
        <taxon>Liliopsida</taxon>
        <taxon>Poales</taxon>
        <taxon>Poaceae</taxon>
        <taxon>BOP clade</taxon>
        <taxon>Oryzoideae</taxon>
        <taxon>Oryzeae</taxon>
        <taxon>Zizaniinae</taxon>
        <taxon>Zizania</taxon>
    </lineage>
</organism>
<dbReference type="EMBL" id="JAAALK010000288">
    <property type="protein sequence ID" value="KAG8051623.1"/>
    <property type="molecule type" value="Genomic_DNA"/>
</dbReference>
<protein>
    <submittedName>
        <fullName evidence="2">Uncharacterized protein</fullName>
    </submittedName>
</protein>
<feature type="compositionally biased region" description="Pro residues" evidence="1">
    <location>
        <begin position="42"/>
        <end position="54"/>
    </location>
</feature>
<name>A0A8J5RU37_ZIZPA</name>
<feature type="compositionally biased region" description="Low complexity" evidence="1">
    <location>
        <begin position="61"/>
        <end position="70"/>
    </location>
</feature>
<feature type="region of interest" description="Disordered" evidence="1">
    <location>
        <begin position="1"/>
        <end position="95"/>
    </location>
</feature>
<dbReference type="Proteomes" id="UP000729402">
    <property type="component" value="Unassembled WGS sequence"/>
</dbReference>
<evidence type="ECO:0000256" key="1">
    <source>
        <dbReference type="SAM" id="MobiDB-lite"/>
    </source>
</evidence>
<sequence>MASSATHAAGLLHDRRRQTPPRPSPSAPFHAGLRRATQRWAPPLPSPPGSAAPPPHRDPSRLLPAAPLPTRLRRASSPPATVHPSGPPPGRERFRAVGLPHRAPILARKLLKRHLLPFTTRYIGI</sequence>
<reference evidence="2" key="2">
    <citation type="submission" date="2021-02" db="EMBL/GenBank/DDBJ databases">
        <authorList>
            <person name="Kimball J.A."/>
            <person name="Haas M.W."/>
            <person name="Macchietto M."/>
            <person name="Kono T."/>
            <person name="Duquette J."/>
            <person name="Shao M."/>
        </authorList>
    </citation>
    <scope>NUCLEOTIDE SEQUENCE</scope>
    <source>
        <tissue evidence="2">Fresh leaf tissue</tissue>
    </source>
</reference>
<dbReference type="AlphaFoldDB" id="A0A8J5RU37"/>
<accession>A0A8J5RU37</accession>
<keyword evidence="3" id="KW-1185">Reference proteome</keyword>
<evidence type="ECO:0000313" key="2">
    <source>
        <dbReference type="EMBL" id="KAG8051623.1"/>
    </source>
</evidence>